<accession>A0A0M6Y9L7</accession>
<dbReference type="RefSeq" id="WP_158514155.1">
    <property type="nucleotide sequence ID" value="NZ_CP045617.1"/>
</dbReference>
<gene>
    <name evidence="2" type="ORF">LAL4801_04422</name>
</gene>
<keyword evidence="1" id="KW-0472">Membrane</keyword>
<keyword evidence="1" id="KW-1133">Transmembrane helix</keyword>
<reference evidence="3" key="1">
    <citation type="submission" date="2015-07" db="EMBL/GenBank/DDBJ databases">
        <authorList>
            <person name="Rodrigo-Torres Lidia"/>
            <person name="Arahal R.David."/>
        </authorList>
    </citation>
    <scope>NUCLEOTIDE SEQUENCE [LARGE SCALE GENOMIC DNA]</scope>
    <source>
        <strain evidence="3">CECT 4801</strain>
    </source>
</reference>
<feature type="transmembrane region" description="Helical" evidence="1">
    <location>
        <begin position="32"/>
        <end position="52"/>
    </location>
</feature>
<organism evidence="2 3">
    <name type="scientific">Roseibium aggregatum</name>
    <dbReference type="NCBI Taxonomy" id="187304"/>
    <lineage>
        <taxon>Bacteria</taxon>
        <taxon>Pseudomonadati</taxon>
        <taxon>Pseudomonadota</taxon>
        <taxon>Alphaproteobacteria</taxon>
        <taxon>Hyphomicrobiales</taxon>
        <taxon>Stappiaceae</taxon>
        <taxon>Roseibium</taxon>
    </lineage>
</organism>
<dbReference type="Proteomes" id="UP000048926">
    <property type="component" value="Unassembled WGS sequence"/>
</dbReference>
<evidence type="ECO:0000313" key="3">
    <source>
        <dbReference type="Proteomes" id="UP000048926"/>
    </source>
</evidence>
<dbReference type="AlphaFoldDB" id="A0A0M6Y9L7"/>
<sequence length="53" mass="5862">MTYQRQTNEQDKEVVLGEKEAKQGLELHEMRYVLAIGTAGAVIALAVVGYILL</sequence>
<evidence type="ECO:0000256" key="1">
    <source>
        <dbReference type="SAM" id="Phobius"/>
    </source>
</evidence>
<name>A0A0M6Y9L7_9HYPH</name>
<proteinExistence type="predicted"/>
<evidence type="ECO:0000313" key="2">
    <source>
        <dbReference type="EMBL" id="CTQ45967.1"/>
    </source>
</evidence>
<keyword evidence="1" id="KW-0812">Transmembrane</keyword>
<dbReference type="EMBL" id="CXST01000003">
    <property type="protein sequence ID" value="CTQ45967.1"/>
    <property type="molecule type" value="Genomic_DNA"/>
</dbReference>
<protein>
    <submittedName>
        <fullName evidence="2">Uncharacterized protein</fullName>
    </submittedName>
</protein>
<keyword evidence="3" id="KW-1185">Reference proteome</keyword>